<organism evidence="2 3">
    <name type="scientific">Paramarasmius palmivorus</name>
    <dbReference type="NCBI Taxonomy" id="297713"/>
    <lineage>
        <taxon>Eukaryota</taxon>
        <taxon>Fungi</taxon>
        <taxon>Dikarya</taxon>
        <taxon>Basidiomycota</taxon>
        <taxon>Agaricomycotina</taxon>
        <taxon>Agaricomycetes</taxon>
        <taxon>Agaricomycetidae</taxon>
        <taxon>Agaricales</taxon>
        <taxon>Marasmiineae</taxon>
        <taxon>Marasmiaceae</taxon>
        <taxon>Paramarasmius</taxon>
    </lineage>
</organism>
<keyword evidence="3" id="KW-1185">Reference proteome</keyword>
<dbReference type="GO" id="GO:0007166">
    <property type="term" value="P:cell surface receptor signaling pathway"/>
    <property type="evidence" value="ECO:0007669"/>
    <property type="project" value="InterPro"/>
</dbReference>
<dbReference type="Gene3D" id="1.20.930.20">
    <property type="entry name" value="Adaptor protein Cbl, N-terminal domain"/>
    <property type="match status" value="1"/>
</dbReference>
<evidence type="ECO:0000256" key="1">
    <source>
        <dbReference type="SAM" id="MobiDB-lite"/>
    </source>
</evidence>
<comment type="caution">
    <text evidence="2">The sequence shown here is derived from an EMBL/GenBank/DDBJ whole genome shotgun (WGS) entry which is preliminary data.</text>
</comment>
<proteinExistence type="predicted"/>
<dbReference type="EMBL" id="JAYKXP010000036">
    <property type="protein sequence ID" value="KAK7040772.1"/>
    <property type="molecule type" value="Genomic_DNA"/>
</dbReference>
<feature type="compositionally biased region" description="Basic and acidic residues" evidence="1">
    <location>
        <begin position="813"/>
        <end position="834"/>
    </location>
</feature>
<reference evidence="2 3" key="1">
    <citation type="submission" date="2024-01" db="EMBL/GenBank/DDBJ databases">
        <title>A draft genome for a cacao thread blight-causing isolate of Paramarasmius palmivorus.</title>
        <authorList>
            <person name="Baruah I.K."/>
            <person name="Bukari Y."/>
            <person name="Amoako-Attah I."/>
            <person name="Meinhardt L.W."/>
            <person name="Bailey B.A."/>
            <person name="Cohen S.P."/>
        </authorList>
    </citation>
    <scope>NUCLEOTIDE SEQUENCE [LARGE SCALE GENOMIC DNA]</scope>
    <source>
        <strain evidence="2 3">GH-12</strain>
    </source>
</reference>
<accession>A0AAW0CQH7</accession>
<sequence length="1014" mass="116783">MRATAHVLYDQASQALLNIKNEWLSSKHPRLLFFTLLTSLMPTDPPATVSRESDTAAQPDSSLEEQSVGNLVAVGLFKAGLKLAVKRQANDDKVRTLNLTMCDMMEMLKLLKKIDPQELGNDGLTIEARLHKRMGAIHIAIKSCAKVCDSYQKRHAIVKYFTSPDWQDRFAEVAQTFRDLREDIQLDLQVHTSITVTEIKTNLSQLNCNLDKFMELVFRRMRSLEESELSTYVSSHGGINIIRKDENLLDETLARFAPADDKAKRVGGTQDNSGHTVAELRKEIKKGVDKILAEEEKFFDQKFEAWFKQVEEVKITVKRESDRVIDAVRAGPHERIVDRGWKGSVKARHLVMALRDHFVRGIHNNKLDKADEADVHIAKGMESASAQDQWAMRYITDLRLQLLQPLMEALDDDVSSFVTIDEVNAFTAARPLNWSLPRWIAYWTYGFEMTVQWYFRRIRKLFADIYFASKRALPANRQIIAEFMTSWEIRKIEDLLSALRDVDLWDDTNWDSDVRFLKFKDYVVGNETNMDKELRRVNYYIDEANTLAMVTGSGRPEKYLLPITFLLLQRGFSIISQGETKVLHEYELRLIQCSVQILMEEVLNRVRTLQVVYKWQNMNEKEQLSRFFYGLYAFTTEEPVMGSYWARDSLVDTNVFGEESHTYTESRNEESNPGCDTIPLVFGTQTEEIDRLILTASGQADSRDYNGIPRSLIGHWSGQYSYGGIREDDGLLSFTVSEQNIDRTFVGSGMDTYGPFTVEGYVEGNWVKFNKKYQLLQHGQEVAWRYEGVVTEDFDEVKGRWGYPADFNTPQIDSKDSGSEEDSEGNRDSEESRDAVGNGDTQETGEDSKIKSQFTFFLKHRPIEYLLSCPAQEEFIQNRPKALWKLALNASVRTVREKKLSWDVIAARRHQRQRYIEMAKTLEKFGRIHPDNTNEWHELLKTAHPNDIALWRTIMLFQIRREIGYYKTSEATSAIAAGVHCLQAAVFRVFPVRKMRFITPSTCVPAALFWESPS</sequence>
<evidence type="ECO:0000313" key="2">
    <source>
        <dbReference type="EMBL" id="KAK7040772.1"/>
    </source>
</evidence>
<feature type="region of interest" description="Disordered" evidence="1">
    <location>
        <begin position="805"/>
        <end position="847"/>
    </location>
</feature>
<dbReference type="AlphaFoldDB" id="A0AAW0CQH7"/>
<dbReference type="InterPro" id="IPR036537">
    <property type="entry name" value="Adaptor_Cbl_N_dom_sf"/>
</dbReference>
<dbReference type="Proteomes" id="UP001383192">
    <property type="component" value="Unassembled WGS sequence"/>
</dbReference>
<name>A0AAW0CQH7_9AGAR</name>
<gene>
    <name evidence="2" type="ORF">VNI00_009678</name>
</gene>
<protein>
    <submittedName>
        <fullName evidence="2">Uncharacterized protein</fullName>
    </submittedName>
</protein>
<evidence type="ECO:0000313" key="3">
    <source>
        <dbReference type="Proteomes" id="UP001383192"/>
    </source>
</evidence>